<keyword evidence="1" id="KW-0812">Transmembrane</keyword>
<feature type="transmembrane region" description="Helical" evidence="1">
    <location>
        <begin position="12"/>
        <end position="32"/>
    </location>
</feature>
<reference key="1">
    <citation type="submission" date="2009-08" db="EMBL/GenBank/DDBJ databases">
        <title>The genome sequence of Spirochaeta thermophila DSM6192.</title>
        <authorList>
            <person name="Angelov A."/>
            <person name="Mientus M."/>
            <person name="Wittenberg S."/>
            <person name="Lehmann R."/>
            <person name="Liesegang H."/>
            <person name="Daniel R."/>
            <person name="Liebl W."/>
        </authorList>
    </citation>
    <scope>NUCLEOTIDE SEQUENCE</scope>
    <source>
        <strain>DSM 6192</strain>
    </source>
</reference>
<reference evidence="2 3" key="2">
    <citation type="journal article" date="2010" name="J. Bacteriol.">
        <title>Genome sequence of the polysaccharide-degrading, thermophilic anaerobe Spirochaeta thermophila DSM 6192.</title>
        <authorList>
            <person name="Angelov A."/>
            <person name="Liebl S."/>
            <person name="Ballschmiter M."/>
            <person name="Bomeke M."/>
            <person name="Lehmann R."/>
            <person name="Liesegang H."/>
            <person name="Daniel R."/>
            <person name="Liebl W."/>
        </authorList>
    </citation>
    <scope>NUCLEOTIDE SEQUENCE [LARGE SCALE GENOMIC DNA]</scope>
    <source>
        <strain evidence="3">ATCC 49972 / DSM 6192 / RI 19.B1</strain>
    </source>
</reference>
<dbReference type="KEGG" id="sta:STHERM_c01360"/>
<organism evidence="2 3">
    <name type="scientific">Winmispira thermophila (strain ATCC 49972 / DSM 6192 / RI 19.B1)</name>
    <name type="common">Spirochaeta thermophila</name>
    <dbReference type="NCBI Taxonomy" id="665571"/>
    <lineage>
        <taxon>Bacteria</taxon>
        <taxon>Pseudomonadati</taxon>
        <taxon>Spirochaetota</taxon>
        <taxon>Spirochaetia</taxon>
        <taxon>Winmispirales</taxon>
        <taxon>Winmispiraceae</taxon>
        <taxon>Winmispira</taxon>
    </lineage>
</organism>
<dbReference type="HOGENOM" id="CLU_028188_0_0_12"/>
<gene>
    <name evidence="2" type="ordered locus">STHERM_c01360</name>
</gene>
<dbReference type="PaxDb" id="665571-STHERM_c01360"/>
<dbReference type="eggNOG" id="ENOG50346PZ">
    <property type="taxonomic scope" value="Bacteria"/>
</dbReference>
<evidence type="ECO:0000313" key="2">
    <source>
        <dbReference type="EMBL" id="ADN01112.1"/>
    </source>
</evidence>
<accession>E0RNB2</accession>
<evidence type="ECO:0000256" key="1">
    <source>
        <dbReference type="SAM" id="Phobius"/>
    </source>
</evidence>
<proteinExistence type="predicted"/>
<dbReference type="EMBL" id="CP001698">
    <property type="protein sequence ID" value="ADN01112.1"/>
    <property type="molecule type" value="Genomic_DNA"/>
</dbReference>
<sequence length="609" mass="68143">MRPMIEVKRTWYRLLLPVGYLFLLFLVVLLSFSGGRVLTSSWHGLTVHTREVPGPEGVSILEEVRIDYHGLSLRFSRKTPLEASTDSGGKLPVVPLAFTGSSDELTIEASEGVRIRIIPSVGDSLRIVLSAPPRMTRLTIPFSLSGGLKAQVAEDLPILALNPSGDDQYYLSLPGTSRILLEQRILEVGLSRDGNGTLTLGAPSGGKAVFAFWYRSQNRSITPRQVAAAIQQFVDSAYKGWQSRLLPDRLVWNYETERGIHEETVIAYAAESIRRNTFPDVVDTLARMREAHPAAFTFLSNPYLGDLQRTSEAFFQDLDDLLEAYLDSLSPGAPSPLHTIPDLYDLLVMSRTLGGSGRWLSRVQGLLSSLDPERLSPAQALELLRLFHRVRRSSPALLDTTPIEPLFDTVLYPALTLTDEGLFVASGGRADIRLSLAAAAILSMEGARRGDPLMEEVSRDLYVSSLKLVGPSGTLPASFPVDDPRQREGIVFPEEVYPFVMPDAPLPHIVPLLQGEDLTGWVWTILEFPRISVSETELLMEFEFPEGWIHHMVIQGVRPYTRLEILRLTWRTTPVFEIYPMGAYYTPGNETLYVKYRHREQRERILVTY</sequence>
<keyword evidence="1" id="KW-0472">Membrane</keyword>
<protein>
    <submittedName>
        <fullName evidence="2">Uncharacterized protein</fullName>
    </submittedName>
</protein>
<evidence type="ECO:0000313" key="3">
    <source>
        <dbReference type="Proteomes" id="UP000001296"/>
    </source>
</evidence>
<dbReference type="Proteomes" id="UP000001296">
    <property type="component" value="Chromosome"/>
</dbReference>
<dbReference type="AlphaFoldDB" id="E0RNB2"/>
<name>E0RNB2_WINT6</name>
<keyword evidence="1" id="KW-1133">Transmembrane helix</keyword>